<evidence type="ECO:0000313" key="1">
    <source>
        <dbReference type="EMBL" id="KAK0621021.1"/>
    </source>
</evidence>
<protein>
    <recommendedName>
        <fullName evidence="3">Heterokaryon incompatibility domain-containing protein</fullName>
    </recommendedName>
</protein>
<gene>
    <name evidence="1" type="ORF">B0T14DRAFT_497430</name>
</gene>
<comment type="caution">
    <text evidence="1">The sequence shown here is derived from an EMBL/GenBank/DDBJ whole genome shotgun (WGS) entry which is preliminary data.</text>
</comment>
<evidence type="ECO:0008006" key="3">
    <source>
        <dbReference type="Google" id="ProtNLM"/>
    </source>
</evidence>
<sequence>MDELSQSDDVRKVNSGTRPSLFLRPYFTRLWIVQEILTAGYAGAVVCGPHRSLWRDFLKALCTQAHGNMERQSRRNWFLGDALELMAPFNATDPRGKVYAAVAFAFEDESQHLPPDYNLSVQEVSIKVARSFVSRAVMGPRYINTEGSFLPAVLPPPPMDKTTSGLPSWVPH</sequence>
<reference evidence="1" key="1">
    <citation type="submission" date="2023-06" db="EMBL/GenBank/DDBJ databases">
        <title>Genome-scale phylogeny and comparative genomics of the fungal order Sordariales.</title>
        <authorList>
            <consortium name="Lawrence Berkeley National Laboratory"/>
            <person name="Hensen N."/>
            <person name="Bonometti L."/>
            <person name="Westerberg I."/>
            <person name="Brannstrom I.O."/>
            <person name="Guillou S."/>
            <person name="Cros-Aarteil S."/>
            <person name="Calhoun S."/>
            <person name="Haridas S."/>
            <person name="Kuo A."/>
            <person name="Mondo S."/>
            <person name="Pangilinan J."/>
            <person name="Riley R."/>
            <person name="Labutti K."/>
            <person name="Andreopoulos B."/>
            <person name="Lipzen A."/>
            <person name="Chen C."/>
            <person name="Yanf M."/>
            <person name="Daum C."/>
            <person name="Ng V."/>
            <person name="Clum A."/>
            <person name="Steindorff A."/>
            <person name="Ohm R."/>
            <person name="Martin F."/>
            <person name="Silar P."/>
            <person name="Natvig D."/>
            <person name="Lalanne C."/>
            <person name="Gautier V."/>
            <person name="Ament-Velasquez S.L."/>
            <person name="Kruys A."/>
            <person name="Hutchinson M.I."/>
            <person name="Powell A.J."/>
            <person name="Barry K."/>
            <person name="Miller A.N."/>
            <person name="Grigoriev I.V."/>
            <person name="Debuchy R."/>
            <person name="Gladieux P."/>
            <person name="Thoren M.H."/>
            <person name="Johannesson H."/>
        </authorList>
    </citation>
    <scope>NUCLEOTIDE SEQUENCE</scope>
    <source>
        <strain evidence="1">CBS 606.72</strain>
    </source>
</reference>
<dbReference type="InterPro" id="IPR052895">
    <property type="entry name" value="HetReg/Transcr_Mod"/>
</dbReference>
<evidence type="ECO:0000313" key="2">
    <source>
        <dbReference type="Proteomes" id="UP001175000"/>
    </source>
</evidence>
<keyword evidence="2" id="KW-1185">Reference proteome</keyword>
<proteinExistence type="predicted"/>
<dbReference type="Proteomes" id="UP001175000">
    <property type="component" value="Unassembled WGS sequence"/>
</dbReference>
<dbReference type="EMBL" id="JAULSU010000004">
    <property type="protein sequence ID" value="KAK0621021.1"/>
    <property type="molecule type" value="Genomic_DNA"/>
</dbReference>
<name>A0AA40C0P0_9PEZI</name>
<organism evidence="1 2">
    <name type="scientific">Immersiella caudata</name>
    <dbReference type="NCBI Taxonomy" id="314043"/>
    <lineage>
        <taxon>Eukaryota</taxon>
        <taxon>Fungi</taxon>
        <taxon>Dikarya</taxon>
        <taxon>Ascomycota</taxon>
        <taxon>Pezizomycotina</taxon>
        <taxon>Sordariomycetes</taxon>
        <taxon>Sordariomycetidae</taxon>
        <taxon>Sordariales</taxon>
        <taxon>Lasiosphaeriaceae</taxon>
        <taxon>Immersiella</taxon>
    </lineage>
</organism>
<dbReference type="PANTHER" id="PTHR24148:SF73">
    <property type="entry name" value="HET DOMAIN PROTEIN (AFU_ORTHOLOGUE AFUA_8G01020)"/>
    <property type="match status" value="1"/>
</dbReference>
<dbReference type="PANTHER" id="PTHR24148">
    <property type="entry name" value="ANKYRIN REPEAT DOMAIN-CONTAINING PROTEIN 39 HOMOLOG-RELATED"/>
    <property type="match status" value="1"/>
</dbReference>
<accession>A0AA40C0P0</accession>
<dbReference type="AlphaFoldDB" id="A0AA40C0P0"/>